<reference evidence="2" key="1">
    <citation type="submission" date="2015-07" db="EMBL/GenBank/DDBJ databases">
        <title>MeaNS - Measles Nucleotide Surveillance Program.</title>
        <authorList>
            <person name="Tran T."/>
            <person name="Druce J."/>
        </authorList>
    </citation>
    <scope>NUCLEOTIDE SEQUENCE</scope>
    <source>
        <strain evidence="2">UCB-OBI-ISO-001</strain>
        <tissue evidence="2">Gonad</tissue>
    </source>
</reference>
<keyword evidence="1" id="KW-0472">Membrane</keyword>
<sequence length="52" mass="6028">MVPSQKKSIIIIIIIIIIMSAMVWRQILGKSNLQSGFQSHHWNSFIYFIKAP</sequence>
<gene>
    <name evidence="2" type="ORF">OCBIM_22023984mg</name>
</gene>
<dbReference type="EMBL" id="KQ419513">
    <property type="protein sequence ID" value="KOF83351.1"/>
    <property type="molecule type" value="Genomic_DNA"/>
</dbReference>
<accession>A0A0L8H260</accession>
<evidence type="ECO:0000313" key="2">
    <source>
        <dbReference type="EMBL" id="KOF83351.1"/>
    </source>
</evidence>
<evidence type="ECO:0000256" key="1">
    <source>
        <dbReference type="SAM" id="Phobius"/>
    </source>
</evidence>
<dbReference type="AlphaFoldDB" id="A0A0L8H260"/>
<proteinExistence type="predicted"/>
<feature type="transmembrane region" description="Helical" evidence="1">
    <location>
        <begin position="9"/>
        <end position="27"/>
    </location>
</feature>
<keyword evidence="1" id="KW-0812">Transmembrane</keyword>
<protein>
    <submittedName>
        <fullName evidence="2">Uncharacterized protein</fullName>
    </submittedName>
</protein>
<name>A0A0L8H260_OCTBM</name>
<keyword evidence="1" id="KW-1133">Transmembrane helix</keyword>
<organism evidence="2">
    <name type="scientific">Octopus bimaculoides</name>
    <name type="common">California two-spotted octopus</name>
    <dbReference type="NCBI Taxonomy" id="37653"/>
    <lineage>
        <taxon>Eukaryota</taxon>
        <taxon>Metazoa</taxon>
        <taxon>Spiralia</taxon>
        <taxon>Lophotrochozoa</taxon>
        <taxon>Mollusca</taxon>
        <taxon>Cephalopoda</taxon>
        <taxon>Coleoidea</taxon>
        <taxon>Octopodiformes</taxon>
        <taxon>Octopoda</taxon>
        <taxon>Incirrata</taxon>
        <taxon>Octopodidae</taxon>
        <taxon>Octopus</taxon>
    </lineage>
</organism>